<protein>
    <submittedName>
        <fullName evidence="8">MFS general substrate transporter</fullName>
    </submittedName>
</protein>
<dbReference type="PANTHER" id="PTHR23501">
    <property type="entry name" value="MAJOR FACILITATOR SUPERFAMILY"/>
    <property type="match status" value="1"/>
</dbReference>
<feature type="transmembrane region" description="Helical" evidence="6">
    <location>
        <begin position="115"/>
        <end position="134"/>
    </location>
</feature>
<feature type="transmembrane region" description="Helical" evidence="6">
    <location>
        <begin position="245"/>
        <end position="264"/>
    </location>
</feature>
<dbReference type="AlphaFoldDB" id="A0A6A6TYY3"/>
<evidence type="ECO:0000256" key="6">
    <source>
        <dbReference type="SAM" id="Phobius"/>
    </source>
</evidence>
<evidence type="ECO:0000313" key="9">
    <source>
        <dbReference type="Proteomes" id="UP000799302"/>
    </source>
</evidence>
<evidence type="ECO:0000256" key="4">
    <source>
        <dbReference type="ARBA" id="ARBA00022989"/>
    </source>
</evidence>
<keyword evidence="4 6" id="KW-1133">Transmembrane helix</keyword>
<feature type="transmembrane region" description="Helical" evidence="6">
    <location>
        <begin position="532"/>
        <end position="554"/>
    </location>
</feature>
<feature type="transmembrane region" description="Helical" evidence="6">
    <location>
        <begin position="170"/>
        <end position="193"/>
    </location>
</feature>
<evidence type="ECO:0000313" key="8">
    <source>
        <dbReference type="EMBL" id="KAF2665042.1"/>
    </source>
</evidence>
<keyword evidence="9" id="KW-1185">Reference proteome</keyword>
<evidence type="ECO:0000256" key="1">
    <source>
        <dbReference type="ARBA" id="ARBA00004141"/>
    </source>
</evidence>
<dbReference type="Pfam" id="PF06609">
    <property type="entry name" value="TRI12"/>
    <property type="match status" value="1"/>
</dbReference>
<accession>A0A6A6TYY3</accession>
<gene>
    <name evidence="8" type="ORF">BT63DRAFT_406156</name>
</gene>
<feature type="transmembrane region" description="Helical" evidence="6">
    <location>
        <begin position="140"/>
        <end position="158"/>
    </location>
</feature>
<name>A0A6A6TYY3_9PEZI</name>
<dbReference type="SUPFAM" id="SSF103473">
    <property type="entry name" value="MFS general substrate transporter"/>
    <property type="match status" value="2"/>
</dbReference>
<evidence type="ECO:0000259" key="7">
    <source>
        <dbReference type="PROSITE" id="PS50850"/>
    </source>
</evidence>
<reference evidence="8" key="1">
    <citation type="journal article" date="2020" name="Stud. Mycol.">
        <title>101 Dothideomycetes genomes: a test case for predicting lifestyles and emergence of pathogens.</title>
        <authorList>
            <person name="Haridas S."/>
            <person name="Albert R."/>
            <person name="Binder M."/>
            <person name="Bloem J."/>
            <person name="Labutti K."/>
            <person name="Salamov A."/>
            <person name="Andreopoulos B."/>
            <person name="Baker S."/>
            <person name="Barry K."/>
            <person name="Bills G."/>
            <person name="Bluhm B."/>
            <person name="Cannon C."/>
            <person name="Castanera R."/>
            <person name="Culley D."/>
            <person name="Daum C."/>
            <person name="Ezra D."/>
            <person name="Gonzalez J."/>
            <person name="Henrissat B."/>
            <person name="Kuo A."/>
            <person name="Liang C."/>
            <person name="Lipzen A."/>
            <person name="Lutzoni F."/>
            <person name="Magnuson J."/>
            <person name="Mondo S."/>
            <person name="Nolan M."/>
            <person name="Ohm R."/>
            <person name="Pangilinan J."/>
            <person name="Park H.-J."/>
            <person name="Ramirez L."/>
            <person name="Alfaro M."/>
            <person name="Sun H."/>
            <person name="Tritt A."/>
            <person name="Yoshinaga Y."/>
            <person name="Zwiers L.-H."/>
            <person name="Turgeon B."/>
            <person name="Goodwin S."/>
            <person name="Spatafora J."/>
            <person name="Crous P."/>
            <person name="Grigoriev I."/>
        </authorList>
    </citation>
    <scope>NUCLEOTIDE SEQUENCE</scope>
    <source>
        <strain evidence="8">CBS 115976</strain>
    </source>
</reference>
<feature type="transmembrane region" description="Helical" evidence="6">
    <location>
        <begin position="316"/>
        <end position="333"/>
    </location>
</feature>
<feature type="transmembrane region" description="Helical" evidence="6">
    <location>
        <begin position="276"/>
        <end position="295"/>
    </location>
</feature>
<feature type="transmembrane region" description="Helical" evidence="6">
    <location>
        <begin position="408"/>
        <end position="434"/>
    </location>
</feature>
<evidence type="ECO:0000256" key="5">
    <source>
        <dbReference type="ARBA" id="ARBA00023136"/>
    </source>
</evidence>
<dbReference type="GO" id="GO:0022857">
    <property type="term" value="F:transmembrane transporter activity"/>
    <property type="evidence" value="ECO:0007669"/>
    <property type="project" value="InterPro"/>
</dbReference>
<dbReference type="EMBL" id="MU004241">
    <property type="protein sequence ID" value="KAF2665042.1"/>
    <property type="molecule type" value="Genomic_DNA"/>
</dbReference>
<feature type="transmembrane region" description="Helical" evidence="6">
    <location>
        <begin position="353"/>
        <end position="371"/>
    </location>
</feature>
<feature type="transmembrane region" description="Helical" evidence="6">
    <location>
        <begin position="205"/>
        <end position="224"/>
    </location>
</feature>
<dbReference type="InterPro" id="IPR053791">
    <property type="entry name" value="MFS_Tri12-like"/>
</dbReference>
<sequence length="589" mass="63374">MVHEKSTIDHIDNVDRSHSLVEEDVKGRDFTVADTDLPPGYFRSFSFIGSIFAIGAAFGCAVGGFSLIAPVLAIINADVGPDPNIIWLALGYLLTTSIGLILVGRITDLFGRRWVFIFGNVIALLGAIVCATAHGVPQLIAGETLIGAGASVQLSYSFAVSELVPTKYRFIAQACIFLWGIPFSGLAAAVSYAFIYQTSAGWRGIYYMLIGLNGATTLLFFFCYHPPNFAMKHGTARQWEFIKHFDYIGTIVIILGLLLFLMGLSWGGTLYPWNSAHVIATLVVGAALIVAFVFYEMFANLKEPLMPIHLFKRRDWVVILVLWALGAAVYYANAILWPGMVATVYSEGHGTMWIGWVSCIPSCGILFGEYCGAWYRKKTHMQIRVAFIVGAIFLACMATSTTDSLVRSGIMIFIASSFIGWNEILCSTISTIVIDDQREIGTATGTAGSARSLISTICSTVFTTVLSNRLAKTIPAQVPGALVNAGLPAGSVASFLTAIASGSAAAFAKVSGLTPEIQAAGMAAYRKASVDAYNTVFLTTIAFSGIAIIFSIFAPNVDHLLNSNVAATLHERNTDTVVGARRKMEETNV</sequence>
<keyword evidence="3 6" id="KW-0812">Transmembrane</keyword>
<feature type="transmembrane region" description="Helical" evidence="6">
    <location>
        <begin position="383"/>
        <end position="402"/>
    </location>
</feature>
<evidence type="ECO:0000256" key="2">
    <source>
        <dbReference type="ARBA" id="ARBA00022448"/>
    </source>
</evidence>
<keyword evidence="5 6" id="KW-0472">Membrane</keyword>
<organism evidence="8 9">
    <name type="scientific">Microthyrium microscopicum</name>
    <dbReference type="NCBI Taxonomy" id="703497"/>
    <lineage>
        <taxon>Eukaryota</taxon>
        <taxon>Fungi</taxon>
        <taxon>Dikarya</taxon>
        <taxon>Ascomycota</taxon>
        <taxon>Pezizomycotina</taxon>
        <taxon>Dothideomycetes</taxon>
        <taxon>Dothideomycetes incertae sedis</taxon>
        <taxon>Microthyriales</taxon>
        <taxon>Microthyriaceae</taxon>
        <taxon>Microthyrium</taxon>
    </lineage>
</organism>
<dbReference type="GO" id="GO:0005886">
    <property type="term" value="C:plasma membrane"/>
    <property type="evidence" value="ECO:0007669"/>
    <property type="project" value="TreeGrafter"/>
</dbReference>
<comment type="subcellular location">
    <subcellularLocation>
        <location evidence="1">Membrane</location>
        <topology evidence="1">Multi-pass membrane protein</topology>
    </subcellularLocation>
</comment>
<dbReference type="PROSITE" id="PS50850">
    <property type="entry name" value="MFS"/>
    <property type="match status" value="1"/>
</dbReference>
<dbReference type="Gene3D" id="1.20.1250.20">
    <property type="entry name" value="MFS general substrate transporter like domains"/>
    <property type="match status" value="1"/>
</dbReference>
<dbReference type="InterPro" id="IPR036259">
    <property type="entry name" value="MFS_trans_sf"/>
</dbReference>
<dbReference type="Proteomes" id="UP000799302">
    <property type="component" value="Unassembled WGS sequence"/>
</dbReference>
<dbReference type="InterPro" id="IPR020846">
    <property type="entry name" value="MFS_dom"/>
</dbReference>
<proteinExistence type="predicted"/>
<dbReference type="InterPro" id="IPR010573">
    <property type="entry name" value="MFS_Str1/Tri12-like"/>
</dbReference>
<dbReference type="PANTHER" id="PTHR23501:SF109">
    <property type="entry name" value="MAJOR FACILITATOR SUPERFAMILY (MFS) PROFILE DOMAIN-CONTAINING PROTEIN-RELATED"/>
    <property type="match status" value="1"/>
</dbReference>
<dbReference type="OrthoDB" id="4161376at2759"/>
<dbReference type="CDD" id="cd06179">
    <property type="entry name" value="MFS_TRI12_like"/>
    <property type="match status" value="1"/>
</dbReference>
<feature type="transmembrane region" description="Helical" evidence="6">
    <location>
        <begin position="85"/>
        <end position="103"/>
    </location>
</feature>
<feature type="domain" description="Major facilitator superfamily (MFS) profile" evidence="7">
    <location>
        <begin position="50"/>
        <end position="559"/>
    </location>
</feature>
<keyword evidence="2" id="KW-0813">Transport</keyword>
<evidence type="ECO:0000256" key="3">
    <source>
        <dbReference type="ARBA" id="ARBA00022692"/>
    </source>
</evidence>
<feature type="transmembrane region" description="Helical" evidence="6">
    <location>
        <begin position="51"/>
        <end position="73"/>
    </location>
</feature>